<dbReference type="Proteomes" id="UP000005442">
    <property type="component" value="Chromosome"/>
</dbReference>
<dbReference type="AlphaFoldDB" id="G8RKJ8"/>
<feature type="compositionally biased region" description="Basic and acidic residues" evidence="1">
    <location>
        <begin position="483"/>
        <end position="496"/>
    </location>
</feature>
<dbReference type="Gene3D" id="1.10.30.50">
    <property type="match status" value="1"/>
</dbReference>
<reference evidence="3 4" key="1">
    <citation type="submission" date="2011-12" db="EMBL/GenBank/DDBJ databases">
        <title>Complete sequence of Mycobacterium rhodesiae NBB3.</title>
        <authorList>
            <consortium name="US DOE Joint Genome Institute"/>
            <person name="Lucas S."/>
            <person name="Han J."/>
            <person name="Lapidus A."/>
            <person name="Cheng J.-F."/>
            <person name="Goodwin L."/>
            <person name="Pitluck S."/>
            <person name="Peters L."/>
            <person name="Mikhailova N."/>
            <person name="Gu W."/>
            <person name="Detter J.C."/>
            <person name="Han C."/>
            <person name="Tapia R."/>
            <person name="Land M."/>
            <person name="Hauser L."/>
            <person name="Kyrpides N."/>
            <person name="Ivanova N."/>
            <person name="Pagani I."/>
            <person name="Mattes T."/>
            <person name="Holmes A."/>
            <person name="Rutledge P."/>
            <person name="Paulsen I."/>
            <person name="Coleman N."/>
            <person name="Woyke T."/>
        </authorList>
    </citation>
    <scope>NUCLEOTIDE SEQUENCE [LARGE SCALE GENOMIC DNA]</scope>
    <source>
        <strain evidence="3 4">NBB3</strain>
    </source>
</reference>
<evidence type="ECO:0000256" key="1">
    <source>
        <dbReference type="SAM" id="MobiDB-lite"/>
    </source>
</evidence>
<organism evidence="3 4">
    <name type="scientific">Mycolicibacterium rhodesiae (strain NBB3)</name>
    <name type="common">Mycobacterium rhodesiae</name>
    <dbReference type="NCBI Taxonomy" id="710685"/>
    <lineage>
        <taxon>Bacteria</taxon>
        <taxon>Bacillati</taxon>
        <taxon>Actinomycetota</taxon>
        <taxon>Actinomycetes</taxon>
        <taxon>Mycobacteriales</taxon>
        <taxon>Mycobacteriaceae</taxon>
        <taxon>Mycolicibacterium</taxon>
    </lineage>
</organism>
<feature type="compositionally biased region" description="Polar residues" evidence="1">
    <location>
        <begin position="497"/>
        <end position="506"/>
    </location>
</feature>
<dbReference type="KEGG" id="mrh:MycrhN_4288"/>
<dbReference type="CDD" id="cd00085">
    <property type="entry name" value="HNHc"/>
    <property type="match status" value="1"/>
</dbReference>
<dbReference type="EMBL" id="CP003169">
    <property type="protein sequence ID" value="AEV74789.1"/>
    <property type="molecule type" value="Genomic_DNA"/>
</dbReference>
<evidence type="ECO:0000313" key="4">
    <source>
        <dbReference type="Proteomes" id="UP000005442"/>
    </source>
</evidence>
<dbReference type="OrthoDB" id="4775237at2"/>
<proteinExistence type="predicted"/>
<dbReference type="Pfam" id="PF02720">
    <property type="entry name" value="DUF222"/>
    <property type="match status" value="1"/>
</dbReference>
<dbReference type="PATRIC" id="fig|710685.3.peg.4305"/>
<evidence type="ECO:0000313" key="3">
    <source>
        <dbReference type="EMBL" id="AEV74789.1"/>
    </source>
</evidence>
<feature type="region of interest" description="Disordered" evidence="1">
    <location>
        <begin position="453"/>
        <end position="506"/>
    </location>
</feature>
<dbReference type="InterPro" id="IPR003870">
    <property type="entry name" value="DUF222"/>
</dbReference>
<accession>G8RKJ8</accession>
<dbReference type="InterPro" id="IPR003615">
    <property type="entry name" value="HNH_nuc"/>
</dbReference>
<evidence type="ECO:0000259" key="2">
    <source>
        <dbReference type="SMART" id="SM00507"/>
    </source>
</evidence>
<protein>
    <recommendedName>
        <fullName evidence="2">HNH nuclease domain-containing protein</fullName>
    </recommendedName>
</protein>
<feature type="region of interest" description="Disordered" evidence="1">
    <location>
        <begin position="287"/>
        <end position="313"/>
    </location>
</feature>
<feature type="domain" description="HNH nuclease" evidence="2">
    <location>
        <begin position="360"/>
        <end position="411"/>
    </location>
</feature>
<dbReference type="STRING" id="710685.MycrhN_4288"/>
<keyword evidence="4" id="KW-1185">Reference proteome</keyword>
<sequence>MRPSVDPSNIEHVFESEFAGVGDAEVVAAIADGARAEAAAAARRLAAIAELKRRRVLDDDERARWACDGWDSAAAEVAAAMTITSRKASGQMRIAVALRDHLPLVAELFSRGDLSVRVVGAITWRTQLITDEAVWAVIDTAIATRAGTWGPLAEDKLIAAVDALVLEHDPAALIVSKTVARSCDFVVGDLEDENGTTSVWGRLNAADAAVLKTTIAAMAATVCEDDPRTAGQRRAAALAALGHGNHHLLCACDSPNCPARESHPAPKSSIVVTVYTDQATLDGLQNTAHEPAAPPIDAPSTPTLPTPTPAPVSSGTAILSGTEVLPTPLLAELLRNGATLRPLCTAVDAQPESGYRPSAALARFVRGRDLTCRFPGCTAPAQNCDIDHVIPYPVGPTHPSNLACLCRKHHLLKTFWTGDWELTLRPDGAAVWTSPTGHTYTTYPGSRSYFPDWDTDTGPLPPPPTAQRFNTDRGLMMPQRQRTRAEDRDARIKAERAQNNSDPPPF</sequence>
<gene>
    <name evidence="3" type="ordered locus">MycrhN_4288</name>
</gene>
<dbReference type="eggNOG" id="COG1403">
    <property type="taxonomic scope" value="Bacteria"/>
</dbReference>
<name>G8RKJ8_MYCRN</name>
<feature type="compositionally biased region" description="Pro residues" evidence="1">
    <location>
        <begin position="292"/>
        <end position="310"/>
    </location>
</feature>
<dbReference type="SMART" id="SM00507">
    <property type="entry name" value="HNHc"/>
    <property type="match status" value="1"/>
</dbReference>
<dbReference type="HOGENOM" id="CLU_021786_3_2_11"/>